<dbReference type="OrthoDB" id="2588098at2759"/>
<feature type="compositionally biased region" description="Polar residues" evidence="1">
    <location>
        <begin position="319"/>
        <end position="331"/>
    </location>
</feature>
<dbReference type="PANTHER" id="PTHR39465">
    <property type="entry name" value="DNA LIGASE D, 3'-PHOSPHOESTERASE DOMAIN"/>
    <property type="match status" value="1"/>
</dbReference>
<feature type="compositionally biased region" description="Basic and acidic residues" evidence="1">
    <location>
        <begin position="16"/>
        <end position="25"/>
    </location>
</feature>
<accession>A0A1L9VZH0</accession>
<feature type="compositionally biased region" description="Polar residues" evidence="1">
    <location>
        <begin position="59"/>
        <end position="69"/>
    </location>
</feature>
<proteinExistence type="predicted"/>
<feature type="compositionally biased region" description="Basic residues" evidence="1">
    <location>
        <begin position="286"/>
        <end position="295"/>
    </location>
</feature>
<organism evidence="3 4">
    <name type="scientific">Aspergillus glaucus CBS 516.65</name>
    <dbReference type="NCBI Taxonomy" id="1160497"/>
    <lineage>
        <taxon>Eukaryota</taxon>
        <taxon>Fungi</taxon>
        <taxon>Dikarya</taxon>
        <taxon>Ascomycota</taxon>
        <taxon>Pezizomycotina</taxon>
        <taxon>Eurotiomycetes</taxon>
        <taxon>Eurotiomycetidae</taxon>
        <taxon>Eurotiales</taxon>
        <taxon>Aspergillaceae</taxon>
        <taxon>Aspergillus</taxon>
        <taxon>Aspergillus subgen. Aspergillus</taxon>
    </lineage>
</organism>
<sequence length="449" mass="51192">MKRALSVDEEILSSSAKKECHERNGKLPTITSLDAPVSPPRRRSRPEKQPPAAPAIAQRGTNITGVASNSPPNLAAIEAGQVEVSDHLSIFSSHLSQCIRPSTSSDIPRLQISDWKDLYRRNERLHGRHFVVHQHDHPIAGPHYDLRLQFSESSSVSWSVMYGLPGDPNSRRLNRNATETRVHCFWNHLIETASPNTGSMVIWDTGEYEVLPYQMESTMPETDDSRSVSEDSDSPVQEHRSESEKLCEAFQNRKIRLRLHGTRLPPNYTIILRQDKTTHQAPLRLPQKRCRRTRPRLQSQSTLTSSDSSPSPPSSPSSKQTYQLSTTQSNPEPAEPNTKTDLDYEKSDYQIRLDNAYPGSTNTIGSIHQRRWFITLDRVNSGFEYEPRKKRWVRKKDLDMGELVGFEPFYVRGPEIERSVVTGRLRREVLEDEGVQGFIPRQGWRAVLE</sequence>
<dbReference type="EMBL" id="KV878888">
    <property type="protein sequence ID" value="OJJ89279.1"/>
    <property type="molecule type" value="Genomic_DNA"/>
</dbReference>
<gene>
    <name evidence="3" type="ORF">ASPGLDRAFT_115909</name>
</gene>
<dbReference type="Proteomes" id="UP000184300">
    <property type="component" value="Unassembled WGS sequence"/>
</dbReference>
<dbReference type="VEuPathDB" id="FungiDB:ASPGLDRAFT_115909"/>
<feature type="region of interest" description="Disordered" evidence="1">
    <location>
        <begin position="218"/>
        <end position="245"/>
    </location>
</feature>
<dbReference type="PANTHER" id="PTHR39465:SF1">
    <property type="entry name" value="DNA LIGASE D 3'-PHOSPHOESTERASE DOMAIN-CONTAINING PROTEIN"/>
    <property type="match status" value="1"/>
</dbReference>
<name>A0A1L9VZH0_ASPGL</name>
<evidence type="ECO:0000313" key="3">
    <source>
        <dbReference type="EMBL" id="OJJ89279.1"/>
    </source>
</evidence>
<reference evidence="4" key="1">
    <citation type="journal article" date="2017" name="Genome Biol.">
        <title>Comparative genomics reveals high biological diversity and specific adaptations in the industrially and medically important fungal genus Aspergillus.</title>
        <authorList>
            <person name="de Vries R.P."/>
            <person name="Riley R."/>
            <person name="Wiebenga A."/>
            <person name="Aguilar-Osorio G."/>
            <person name="Amillis S."/>
            <person name="Uchima C.A."/>
            <person name="Anderluh G."/>
            <person name="Asadollahi M."/>
            <person name="Askin M."/>
            <person name="Barry K."/>
            <person name="Battaglia E."/>
            <person name="Bayram O."/>
            <person name="Benocci T."/>
            <person name="Braus-Stromeyer S.A."/>
            <person name="Caldana C."/>
            <person name="Canovas D."/>
            <person name="Cerqueira G.C."/>
            <person name="Chen F."/>
            <person name="Chen W."/>
            <person name="Choi C."/>
            <person name="Clum A."/>
            <person name="Dos Santos R.A."/>
            <person name="Damasio A.R."/>
            <person name="Diallinas G."/>
            <person name="Emri T."/>
            <person name="Fekete E."/>
            <person name="Flipphi M."/>
            <person name="Freyberg S."/>
            <person name="Gallo A."/>
            <person name="Gournas C."/>
            <person name="Habgood R."/>
            <person name="Hainaut M."/>
            <person name="Harispe M.L."/>
            <person name="Henrissat B."/>
            <person name="Hilden K.S."/>
            <person name="Hope R."/>
            <person name="Hossain A."/>
            <person name="Karabika E."/>
            <person name="Karaffa L."/>
            <person name="Karanyi Z."/>
            <person name="Krasevec N."/>
            <person name="Kuo A."/>
            <person name="Kusch H."/>
            <person name="LaButti K."/>
            <person name="Lagendijk E.L."/>
            <person name="Lapidus A."/>
            <person name="Levasseur A."/>
            <person name="Lindquist E."/>
            <person name="Lipzen A."/>
            <person name="Logrieco A.F."/>
            <person name="MacCabe A."/>
            <person name="Maekelae M.R."/>
            <person name="Malavazi I."/>
            <person name="Melin P."/>
            <person name="Meyer V."/>
            <person name="Mielnichuk N."/>
            <person name="Miskei M."/>
            <person name="Molnar A.P."/>
            <person name="Mule G."/>
            <person name="Ngan C.Y."/>
            <person name="Orejas M."/>
            <person name="Orosz E."/>
            <person name="Ouedraogo J.P."/>
            <person name="Overkamp K.M."/>
            <person name="Park H.-S."/>
            <person name="Perrone G."/>
            <person name="Piumi F."/>
            <person name="Punt P.J."/>
            <person name="Ram A.F."/>
            <person name="Ramon A."/>
            <person name="Rauscher S."/>
            <person name="Record E."/>
            <person name="Riano-Pachon D.M."/>
            <person name="Robert V."/>
            <person name="Roehrig J."/>
            <person name="Ruller R."/>
            <person name="Salamov A."/>
            <person name="Salih N.S."/>
            <person name="Samson R.A."/>
            <person name="Sandor E."/>
            <person name="Sanguinetti M."/>
            <person name="Schuetze T."/>
            <person name="Sepcic K."/>
            <person name="Shelest E."/>
            <person name="Sherlock G."/>
            <person name="Sophianopoulou V."/>
            <person name="Squina F.M."/>
            <person name="Sun H."/>
            <person name="Susca A."/>
            <person name="Todd R.B."/>
            <person name="Tsang A."/>
            <person name="Unkles S.E."/>
            <person name="van de Wiele N."/>
            <person name="van Rossen-Uffink D."/>
            <person name="Oliveira J.V."/>
            <person name="Vesth T.C."/>
            <person name="Visser J."/>
            <person name="Yu J.-H."/>
            <person name="Zhou M."/>
            <person name="Andersen M.R."/>
            <person name="Archer D.B."/>
            <person name="Baker S.E."/>
            <person name="Benoit I."/>
            <person name="Brakhage A.A."/>
            <person name="Braus G.H."/>
            <person name="Fischer R."/>
            <person name="Frisvad J.C."/>
            <person name="Goldman G.H."/>
            <person name="Houbraken J."/>
            <person name="Oakley B."/>
            <person name="Pocsi I."/>
            <person name="Scazzocchio C."/>
            <person name="Seiboth B."/>
            <person name="vanKuyk P.A."/>
            <person name="Wortman J."/>
            <person name="Dyer P.S."/>
            <person name="Grigoriev I.V."/>
        </authorList>
    </citation>
    <scope>NUCLEOTIDE SEQUENCE [LARGE SCALE GENOMIC DNA]</scope>
    <source>
        <strain evidence="4">CBS 516.65</strain>
    </source>
</reference>
<evidence type="ECO:0000256" key="1">
    <source>
        <dbReference type="SAM" id="MobiDB-lite"/>
    </source>
</evidence>
<dbReference type="InterPro" id="IPR014144">
    <property type="entry name" value="LigD_PE_domain"/>
</dbReference>
<keyword evidence="4" id="KW-1185">Reference proteome</keyword>
<evidence type="ECO:0000259" key="2">
    <source>
        <dbReference type="Pfam" id="PF13298"/>
    </source>
</evidence>
<protein>
    <recommendedName>
        <fullName evidence="2">DNA ligase D 3'-phosphoesterase domain-containing protein</fullName>
    </recommendedName>
</protein>
<feature type="region of interest" description="Disordered" evidence="1">
    <location>
        <begin position="1"/>
        <end position="69"/>
    </location>
</feature>
<dbReference type="Pfam" id="PF13298">
    <property type="entry name" value="LigD_N"/>
    <property type="match status" value="1"/>
</dbReference>
<dbReference type="AlphaFoldDB" id="A0A1L9VZH0"/>
<dbReference type="RefSeq" id="XP_022405941.1">
    <property type="nucleotide sequence ID" value="XM_022539724.1"/>
</dbReference>
<feature type="compositionally biased region" description="Low complexity" evidence="1">
    <location>
        <begin position="297"/>
        <end position="309"/>
    </location>
</feature>
<feature type="domain" description="DNA ligase D 3'-phosphoesterase" evidence="2">
    <location>
        <begin position="133"/>
        <end position="271"/>
    </location>
</feature>
<feature type="region of interest" description="Disordered" evidence="1">
    <location>
        <begin position="271"/>
        <end position="343"/>
    </location>
</feature>
<dbReference type="GeneID" id="34455985"/>
<evidence type="ECO:0000313" key="4">
    <source>
        <dbReference type="Proteomes" id="UP000184300"/>
    </source>
</evidence>
<feature type="compositionally biased region" description="Basic and acidic residues" evidence="1">
    <location>
        <begin position="236"/>
        <end position="245"/>
    </location>
</feature>